<dbReference type="EMBL" id="QFQP01000005">
    <property type="protein sequence ID" value="PZR15549.1"/>
    <property type="molecule type" value="Genomic_DNA"/>
</dbReference>
<evidence type="ECO:0000313" key="3">
    <source>
        <dbReference type="Proteomes" id="UP000249061"/>
    </source>
</evidence>
<dbReference type="Gene3D" id="3.40.50.150">
    <property type="entry name" value="Vaccinia Virus protein VP39"/>
    <property type="match status" value="1"/>
</dbReference>
<name>A0A2W5TIY0_9BACT</name>
<dbReference type="GO" id="GO:0008168">
    <property type="term" value="F:methyltransferase activity"/>
    <property type="evidence" value="ECO:0007669"/>
    <property type="project" value="UniProtKB-KW"/>
</dbReference>
<dbReference type="Gene3D" id="2.20.130.10">
    <property type="entry name" value="CAC2371-like domains"/>
    <property type="match status" value="1"/>
</dbReference>
<accession>A0A2W5TIY0</accession>
<sequence>MTPLLYGDLTGWYALLDPRADHEGEAAAYLQALLGGIDGAKRTLLDLGAGAGNNAWFLKQQFACTLTDVSDAMLSLSRAQNPDCEHLLGDMRTLRLGRTFDAVMVHDAVCYMTTRDDLRKAAQTAFVHLRTGGAAVFAPDCTRESFEKGSSLLECEAGARSLHGIEWSWDADPDDETYQVEYALLLRDGVEVRAVHDRHTEGLFTRATWVEVLEGVGFQVDTFQRPADDDGAFDEVFLCRKR</sequence>
<protein>
    <submittedName>
        <fullName evidence="2">Class I SAM-dependent methyltransferase</fullName>
    </submittedName>
</protein>
<dbReference type="InterPro" id="IPR029063">
    <property type="entry name" value="SAM-dependent_MTases_sf"/>
</dbReference>
<organism evidence="2 3">
    <name type="scientific">Archangium gephyra</name>
    <dbReference type="NCBI Taxonomy" id="48"/>
    <lineage>
        <taxon>Bacteria</taxon>
        <taxon>Pseudomonadati</taxon>
        <taxon>Myxococcota</taxon>
        <taxon>Myxococcia</taxon>
        <taxon>Myxococcales</taxon>
        <taxon>Cystobacterineae</taxon>
        <taxon>Archangiaceae</taxon>
        <taxon>Archangium</taxon>
    </lineage>
</organism>
<reference evidence="2 3" key="1">
    <citation type="submission" date="2017-08" db="EMBL/GenBank/DDBJ databases">
        <title>Infants hospitalized years apart are colonized by the same room-sourced microbial strains.</title>
        <authorList>
            <person name="Brooks B."/>
            <person name="Olm M.R."/>
            <person name="Firek B.A."/>
            <person name="Baker R."/>
            <person name="Thomas B.C."/>
            <person name="Morowitz M.J."/>
            <person name="Banfield J.F."/>
        </authorList>
    </citation>
    <scope>NUCLEOTIDE SEQUENCE [LARGE SCALE GENOMIC DNA]</scope>
    <source>
        <strain evidence="2">S2_003_000_R2_14</strain>
    </source>
</reference>
<keyword evidence="2" id="KW-0489">Methyltransferase</keyword>
<evidence type="ECO:0000313" key="2">
    <source>
        <dbReference type="EMBL" id="PZR15549.1"/>
    </source>
</evidence>
<comment type="caution">
    <text evidence="2">The sequence shown here is derived from an EMBL/GenBank/DDBJ whole genome shotgun (WGS) entry which is preliminary data.</text>
</comment>
<gene>
    <name evidence="2" type="ORF">DI536_08770</name>
</gene>
<dbReference type="Pfam" id="PF13649">
    <property type="entry name" value="Methyltransf_25"/>
    <property type="match status" value="1"/>
</dbReference>
<dbReference type="Proteomes" id="UP000249061">
    <property type="component" value="Unassembled WGS sequence"/>
</dbReference>
<feature type="domain" description="Methyltransferase" evidence="1">
    <location>
        <begin position="45"/>
        <end position="133"/>
    </location>
</feature>
<dbReference type="AlphaFoldDB" id="A0A2W5TIY0"/>
<proteinExistence type="predicted"/>
<dbReference type="GO" id="GO:0032259">
    <property type="term" value="P:methylation"/>
    <property type="evidence" value="ECO:0007669"/>
    <property type="project" value="UniProtKB-KW"/>
</dbReference>
<evidence type="ECO:0000259" key="1">
    <source>
        <dbReference type="Pfam" id="PF13649"/>
    </source>
</evidence>
<dbReference type="CDD" id="cd02440">
    <property type="entry name" value="AdoMet_MTases"/>
    <property type="match status" value="1"/>
</dbReference>
<keyword evidence="2" id="KW-0808">Transferase</keyword>
<dbReference type="SUPFAM" id="SSF53335">
    <property type="entry name" value="S-adenosyl-L-methionine-dependent methyltransferases"/>
    <property type="match status" value="1"/>
</dbReference>
<dbReference type="InterPro" id="IPR041698">
    <property type="entry name" value="Methyltransf_25"/>
</dbReference>